<reference evidence="1" key="2">
    <citation type="submission" date="2020-05" db="UniProtKB">
        <authorList>
            <consortium name="EnsemblMetazoa"/>
        </authorList>
    </citation>
    <scope>IDENTIFICATION</scope>
    <source>
        <strain evidence="1">maculatus3</strain>
    </source>
</reference>
<dbReference type="EnsemblMetazoa" id="AMAM006389-RA">
    <property type="protein sequence ID" value="AMAM006389-PA"/>
    <property type="gene ID" value="AMAM006389"/>
</dbReference>
<evidence type="ECO:0000313" key="2">
    <source>
        <dbReference type="Proteomes" id="UP000075901"/>
    </source>
</evidence>
<dbReference type="Proteomes" id="UP000075901">
    <property type="component" value="Unassembled WGS sequence"/>
</dbReference>
<protein>
    <recommendedName>
        <fullName evidence="3">Tudor domain-containing protein</fullName>
    </recommendedName>
</protein>
<sequence length="399" mass="45876">MAQFDNAIHITHYINPHCFYYKPETAYIEEHEQAKFAAIFNEYCETEYGMRYDTVRDPQPWKLPNPGDLVAMRSNQLERWIRCEVEDIAVDLNQTVWYYLWAIDEGFPIKSSHKYIRPLPKTFVRESAHATRGAIINILPGDTRYDYLECEQIIEPSTKWCSGIVGILELMLEHAASISFVPKTMQIIHGETIHFGELYITTQTSVTHNVAEQLREGCPNQIVLAQGATFFRAIEKLPALNNKRYLNNEGLDNHFVNNYVSHSFQKSYNPTSHTDSDIDTDTKVTLKVHEWLKQTKEAQVAILEKQRVDSVGKNETQIINIGVPASEYILNKYLDDVAEKVDKKEGTTVTMDDNPMPQCNEAVDVNDGLHSKPSKLMEHVKRYNTKMLQKKHDVHGGLE</sequence>
<dbReference type="AlphaFoldDB" id="A0A182SGN0"/>
<dbReference type="VEuPathDB" id="VectorBase:AMAM006389"/>
<name>A0A182SGN0_9DIPT</name>
<accession>A0A182SGN0</accession>
<proteinExistence type="predicted"/>
<reference evidence="2" key="1">
    <citation type="submission" date="2013-09" db="EMBL/GenBank/DDBJ databases">
        <title>The Genome Sequence of Anopheles maculatus species B.</title>
        <authorList>
            <consortium name="The Broad Institute Genomics Platform"/>
            <person name="Neafsey D.E."/>
            <person name="Besansky N."/>
            <person name="Howell P."/>
            <person name="Walton C."/>
            <person name="Young S.K."/>
            <person name="Zeng Q."/>
            <person name="Gargeya S."/>
            <person name="Fitzgerald M."/>
            <person name="Haas B."/>
            <person name="Abouelleil A."/>
            <person name="Allen A.W."/>
            <person name="Alvarado L."/>
            <person name="Arachchi H.M."/>
            <person name="Berlin A.M."/>
            <person name="Chapman S.B."/>
            <person name="Gainer-Dewar J."/>
            <person name="Goldberg J."/>
            <person name="Griggs A."/>
            <person name="Gujja S."/>
            <person name="Hansen M."/>
            <person name="Howarth C."/>
            <person name="Imamovic A."/>
            <person name="Ireland A."/>
            <person name="Larimer J."/>
            <person name="McCowan C."/>
            <person name="Murphy C."/>
            <person name="Pearson M."/>
            <person name="Poon T.W."/>
            <person name="Priest M."/>
            <person name="Roberts A."/>
            <person name="Saif S."/>
            <person name="Shea T."/>
            <person name="Sisk P."/>
            <person name="Sykes S."/>
            <person name="Wortman J."/>
            <person name="Nusbaum C."/>
            <person name="Birren B."/>
        </authorList>
    </citation>
    <scope>NUCLEOTIDE SEQUENCE [LARGE SCALE GENOMIC DNA]</scope>
    <source>
        <strain evidence="2">maculatus3</strain>
    </source>
</reference>
<keyword evidence="2" id="KW-1185">Reference proteome</keyword>
<organism evidence="1 2">
    <name type="scientific">Anopheles maculatus</name>
    <dbReference type="NCBI Taxonomy" id="74869"/>
    <lineage>
        <taxon>Eukaryota</taxon>
        <taxon>Metazoa</taxon>
        <taxon>Ecdysozoa</taxon>
        <taxon>Arthropoda</taxon>
        <taxon>Hexapoda</taxon>
        <taxon>Insecta</taxon>
        <taxon>Pterygota</taxon>
        <taxon>Neoptera</taxon>
        <taxon>Endopterygota</taxon>
        <taxon>Diptera</taxon>
        <taxon>Nematocera</taxon>
        <taxon>Culicoidea</taxon>
        <taxon>Culicidae</taxon>
        <taxon>Anophelinae</taxon>
        <taxon>Anopheles</taxon>
        <taxon>Anopheles maculatus group</taxon>
    </lineage>
</organism>
<evidence type="ECO:0000313" key="1">
    <source>
        <dbReference type="EnsemblMetazoa" id="AMAM006389-PA"/>
    </source>
</evidence>
<evidence type="ECO:0008006" key="3">
    <source>
        <dbReference type="Google" id="ProtNLM"/>
    </source>
</evidence>